<evidence type="ECO:0000256" key="3">
    <source>
        <dbReference type="SAM" id="MobiDB-lite"/>
    </source>
</evidence>
<dbReference type="GO" id="GO:0005737">
    <property type="term" value="C:cytoplasm"/>
    <property type="evidence" value="ECO:0007669"/>
    <property type="project" value="TreeGrafter"/>
</dbReference>
<dbReference type="InterPro" id="IPR051023">
    <property type="entry name" value="PP2A_Regulatory_Subunit_A"/>
</dbReference>
<dbReference type="PANTHER" id="PTHR10648">
    <property type="entry name" value="SERINE/THREONINE-PROTEIN PHOSPHATASE PP2A 65 KDA REGULATORY SUBUNIT"/>
    <property type="match status" value="1"/>
</dbReference>
<comment type="caution">
    <text evidence="4">The sequence shown here is derived from an EMBL/GenBank/DDBJ whole genome shotgun (WGS) entry which is preliminary data.</text>
</comment>
<dbReference type="PROSITE" id="PS50077">
    <property type="entry name" value="HEAT_REPEAT"/>
    <property type="match status" value="2"/>
</dbReference>
<evidence type="ECO:0000256" key="2">
    <source>
        <dbReference type="PROSITE-ProRule" id="PRU00103"/>
    </source>
</evidence>
<dbReference type="Proteomes" id="UP000001861">
    <property type="component" value="Unassembled WGS sequence"/>
</dbReference>
<dbReference type="HOGENOM" id="CLU_006095_0_0_1"/>
<dbReference type="Gene3D" id="1.25.10.10">
    <property type="entry name" value="Leucine-rich Repeat Variant"/>
    <property type="match status" value="1"/>
</dbReference>
<feature type="compositionally biased region" description="Pro residues" evidence="3">
    <location>
        <begin position="430"/>
        <end position="442"/>
    </location>
</feature>
<evidence type="ECO:0000256" key="1">
    <source>
        <dbReference type="ARBA" id="ARBA00022737"/>
    </source>
</evidence>
<protein>
    <submittedName>
        <fullName evidence="4">HEAT repeat family protein</fullName>
    </submittedName>
</protein>
<dbReference type="PANTHER" id="PTHR10648:SF1">
    <property type="entry name" value="SERINE_THREONINE-PROTEIN PHOSPHATASE 4 REGULATORY SUBUNIT 1"/>
    <property type="match status" value="1"/>
</dbReference>
<organism evidence="4 5">
    <name type="scientific">Coprinopsis cinerea (strain Okayama-7 / 130 / ATCC MYA-4618 / FGSC 9003)</name>
    <name type="common">Inky cap fungus</name>
    <name type="synonym">Hormographiella aspergillata</name>
    <dbReference type="NCBI Taxonomy" id="240176"/>
    <lineage>
        <taxon>Eukaryota</taxon>
        <taxon>Fungi</taxon>
        <taxon>Dikarya</taxon>
        <taxon>Basidiomycota</taxon>
        <taxon>Agaricomycotina</taxon>
        <taxon>Agaricomycetes</taxon>
        <taxon>Agaricomycetidae</taxon>
        <taxon>Agaricales</taxon>
        <taxon>Agaricineae</taxon>
        <taxon>Psathyrellaceae</taxon>
        <taxon>Coprinopsis</taxon>
    </lineage>
</organism>
<feature type="compositionally biased region" description="Acidic residues" evidence="3">
    <location>
        <begin position="445"/>
        <end position="459"/>
    </location>
</feature>
<feature type="compositionally biased region" description="Low complexity" evidence="3">
    <location>
        <begin position="966"/>
        <end position="975"/>
    </location>
</feature>
<feature type="compositionally biased region" description="Basic and acidic residues" evidence="3">
    <location>
        <begin position="63"/>
        <end position="74"/>
    </location>
</feature>
<dbReference type="AlphaFoldDB" id="A8NFP5"/>
<dbReference type="InParanoid" id="A8NFP5"/>
<dbReference type="VEuPathDB" id="FungiDB:CC1G_04318"/>
<feature type="region of interest" description="Disordered" evidence="3">
    <location>
        <begin position="340"/>
        <end position="459"/>
    </location>
</feature>
<feature type="compositionally biased region" description="Polar residues" evidence="3">
    <location>
        <begin position="362"/>
        <end position="373"/>
    </location>
</feature>
<feature type="compositionally biased region" description="Polar residues" evidence="3">
    <location>
        <begin position="24"/>
        <end position="48"/>
    </location>
</feature>
<feature type="compositionally biased region" description="Pro residues" evidence="3">
    <location>
        <begin position="984"/>
        <end position="994"/>
    </location>
</feature>
<accession>A8NFP5</accession>
<feature type="compositionally biased region" description="Basic and acidic residues" evidence="3">
    <location>
        <begin position="1030"/>
        <end position="1045"/>
    </location>
</feature>
<keyword evidence="1" id="KW-0677">Repeat</keyword>
<proteinExistence type="predicted"/>
<dbReference type="InterPro" id="IPR011989">
    <property type="entry name" value="ARM-like"/>
</dbReference>
<dbReference type="InterPro" id="IPR016024">
    <property type="entry name" value="ARM-type_fold"/>
</dbReference>
<dbReference type="GO" id="GO:0019888">
    <property type="term" value="F:protein phosphatase regulator activity"/>
    <property type="evidence" value="ECO:0007669"/>
    <property type="project" value="TreeGrafter"/>
</dbReference>
<dbReference type="OMA" id="TWHVRHS"/>
<gene>
    <name evidence="4" type="ORF">CC1G_04318</name>
</gene>
<dbReference type="EMBL" id="AACS02000002">
    <property type="protein sequence ID" value="EAU88612.2"/>
    <property type="molecule type" value="Genomic_DNA"/>
</dbReference>
<dbReference type="OrthoDB" id="340346at2759"/>
<reference evidence="4 5" key="1">
    <citation type="journal article" date="2010" name="Proc. Natl. Acad. Sci. U.S.A.">
        <title>Insights into evolution of multicellular fungi from the assembled chromosomes of the mushroom Coprinopsis cinerea (Coprinus cinereus).</title>
        <authorList>
            <person name="Stajich J.E."/>
            <person name="Wilke S.K."/>
            <person name="Ahren D."/>
            <person name="Au C.H."/>
            <person name="Birren B.W."/>
            <person name="Borodovsky M."/>
            <person name="Burns C."/>
            <person name="Canback B."/>
            <person name="Casselton L.A."/>
            <person name="Cheng C.K."/>
            <person name="Deng J."/>
            <person name="Dietrich F.S."/>
            <person name="Fargo D.C."/>
            <person name="Farman M.L."/>
            <person name="Gathman A.C."/>
            <person name="Goldberg J."/>
            <person name="Guigo R."/>
            <person name="Hoegger P.J."/>
            <person name="Hooker J.B."/>
            <person name="Huggins A."/>
            <person name="James T.Y."/>
            <person name="Kamada T."/>
            <person name="Kilaru S."/>
            <person name="Kodira C."/>
            <person name="Kues U."/>
            <person name="Kupfer D."/>
            <person name="Kwan H.S."/>
            <person name="Lomsadze A."/>
            <person name="Li W."/>
            <person name="Lilly W.W."/>
            <person name="Ma L.J."/>
            <person name="Mackey A.J."/>
            <person name="Manning G."/>
            <person name="Martin F."/>
            <person name="Muraguchi H."/>
            <person name="Natvig D.O."/>
            <person name="Palmerini H."/>
            <person name="Ramesh M.A."/>
            <person name="Rehmeyer C.J."/>
            <person name="Roe B.A."/>
            <person name="Shenoy N."/>
            <person name="Stanke M."/>
            <person name="Ter-Hovhannisyan V."/>
            <person name="Tunlid A."/>
            <person name="Velagapudi R."/>
            <person name="Vision T.J."/>
            <person name="Zeng Q."/>
            <person name="Zolan M.E."/>
            <person name="Pukkila P.J."/>
        </authorList>
    </citation>
    <scope>NUCLEOTIDE SEQUENCE [LARGE SCALE GENOMIC DNA]</scope>
    <source>
        <strain evidence="5">Okayama-7 / 130 / ATCC MYA-4618 / FGSC 9003</strain>
    </source>
</reference>
<feature type="compositionally biased region" description="Low complexity" evidence="3">
    <location>
        <begin position="1002"/>
        <end position="1015"/>
    </location>
</feature>
<keyword evidence="5" id="KW-1185">Reference proteome</keyword>
<dbReference type="eggNOG" id="KOG0211">
    <property type="taxonomic scope" value="Eukaryota"/>
</dbReference>
<feature type="repeat" description="HEAT" evidence="2">
    <location>
        <begin position="532"/>
        <end position="569"/>
    </location>
</feature>
<dbReference type="KEGG" id="cci:CC1G_04318"/>
<feature type="compositionally biased region" description="Polar residues" evidence="3">
    <location>
        <begin position="1"/>
        <end position="16"/>
    </location>
</feature>
<feature type="region of interest" description="Disordered" evidence="3">
    <location>
        <begin position="923"/>
        <end position="1055"/>
    </location>
</feature>
<dbReference type="SUPFAM" id="SSF48371">
    <property type="entry name" value="ARM repeat"/>
    <property type="match status" value="1"/>
</dbReference>
<feature type="region of interest" description="Disordered" evidence="3">
    <location>
        <begin position="273"/>
        <end position="301"/>
    </location>
</feature>
<feature type="compositionally biased region" description="Pro residues" evidence="3">
    <location>
        <begin position="406"/>
        <end position="415"/>
    </location>
</feature>
<dbReference type="RefSeq" id="XP_001833339.2">
    <property type="nucleotide sequence ID" value="XM_001833287.2"/>
</dbReference>
<dbReference type="InterPro" id="IPR021133">
    <property type="entry name" value="HEAT_type_2"/>
</dbReference>
<name>A8NFP5_COPC7</name>
<evidence type="ECO:0000313" key="5">
    <source>
        <dbReference type="Proteomes" id="UP000001861"/>
    </source>
</evidence>
<dbReference type="STRING" id="240176.A8NFP5"/>
<evidence type="ECO:0000313" key="4">
    <source>
        <dbReference type="EMBL" id="EAU88612.2"/>
    </source>
</evidence>
<dbReference type="GeneID" id="6009835"/>
<feature type="repeat" description="HEAT" evidence="2">
    <location>
        <begin position="677"/>
        <end position="715"/>
    </location>
</feature>
<sequence length="1070" mass="117484">MTSEHSSRSMGPSSITLPPPPVFSSFSLQGCTPDKSPSPQQFHTAPSSPLSPPVQWYTPPTTPRDESVPSEHKSLPPQPVELLPPSASVRVSQSPLRHQDSAPAAPTHPPDIQTDDAFPSAIVDLAADLPFGEESLNTLEKIYLYSRSESSVHRVFIAHQLPTFLDQVAPQEAIEYVLPLIGLLAVDEDEDVKEALATELVPVIWWFFSNCQIIPDDSDSMQTFASTSTTATISVQVFTPILAALLLSSNPLIVGSARFAVVDLLTRMRRADDRESGVATPDLPQPADHGNPGYASSNIDLSDDDEATFKVGMFKHDERALFRHEILHSVVIGMGRLGLDVDPDTQPSDPVNRAREDAGADTNRNQHLRVSTPQEERPQSPLRTSVNPYFPATPSESSEDASRQPPTRPLSPPTSPKATSPKSWNHFTGPSPPSPPPIPTPSLDPEQEQPEGEENDEEQAAIGQLSSMSLMAAVTATVFRPGLMAEDVQRAFVKEVERVGRDSGHFYVRREASLALGALAKVVPEELVASALLPLFDTLRWDSDWRVRHSALFALPAILPRLSPNQRRTVALETIMALSKDVYGAVRSSVLESLGEVLYTFHNDPGGPPDQLLQMFLGRKEDVDVRQGKTTLYPWMVNQQQEDATESFYTDPERPLICAFNFPAVALTLGGPRWPELREVYLDLSKNPNGKVRKTLAASLGEMAKIVGRDAAQKDLLPVWWSSVRFEDEEVRSKAIEALATFLPILSVEERVKVIDGVLVVWKENIFRGWREREAILGLVETFLELGGTDSFCTVKCLLVKGLEDSVSSVREAAISRLPRIWHAFTPSPVVAQTLRHDLDAFATSPSYKRRITYVGCLHACALHIDAGFPPPVDANVILKMLEPLTEDPVVDVRIGAARILNLLYGIAVPAISKSHKLMSSFSVKDHDSSQSPVLTRLSERMSSDTSQEVRSYLPEVGLPSHQEASPSSMSTSSTGLHRKRHPPPSTFSRPPPVRQWQPAQSEVSSLSSPNVSSSIQRENPGPGIQPSFGERDGQEASTEHREMRNGPVEISLAQTWVDSNPTTFMSVQS</sequence>
<feature type="region of interest" description="Disordered" evidence="3">
    <location>
        <begin position="1"/>
        <end position="116"/>
    </location>
</feature>